<dbReference type="InterPro" id="IPR052628">
    <property type="entry name" value="CFAP70"/>
</dbReference>
<dbReference type="PROSITE" id="PS50005">
    <property type="entry name" value="TPR"/>
    <property type="match status" value="2"/>
</dbReference>
<dbReference type="Ensembl" id="ENSPNAT00000058385.1">
    <property type="protein sequence ID" value="ENSPNAP00000070464.1"/>
    <property type="gene ID" value="ENSPNAG00000002087.2"/>
</dbReference>
<feature type="repeat" description="TPR" evidence="3">
    <location>
        <begin position="911"/>
        <end position="944"/>
    </location>
</feature>
<reference evidence="4" key="3">
    <citation type="submission" date="2025-09" db="UniProtKB">
        <authorList>
            <consortium name="Ensembl"/>
        </authorList>
    </citation>
    <scope>IDENTIFICATION</scope>
</reference>
<dbReference type="GeneTree" id="ENSGT00390000013319"/>
<dbReference type="InterPro" id="IPR011990">
    <property type="entry name" value="TPR-like_helical_dom_sf"/>
</dbReference>
<dbReference type="Gene3D" id="1.25.40.10">
    <property type="entry name" value="Tetratricopeptide repeat domain"/>
    <property type="match status" value="2"/>
</dbReference>
<feature type="repeat" description="TPR" evidence="3">
    <location>
        <begin position="874"/>
        <end position="907"/>
    </location>
</feature>
<evidence type="ECO:0000256" key="1">
    <source>
        <dbReference type="ARBA" id="ARBA00022737"/>
    </source>
</evidence>
<dbReference type="AlphaFoldDB" id="A0AAR2L6Z2"/>
<accession>A0AAR2L6Z2</accession>
<keyword evidence="1" id="KW-0677">Repeat</keyword>
<evidence type="ECO:0000313" key="5">
    <source>
        <dbReference type="Proteomes" id="UP001501920"/>
    </source>
</evidence>
<protein>
    <recommendedName>
        <fullName evidence="6">Cilia and flagella associated protein 70</fullName>
    </recommendedName>
</protein>
<dbReference type="SMART" id="SM00028">
    <property type="entry name" value="TPR"/>
    <property type="match status" value="9"/>
</dbReference>
<dbReference type="Pfam" id="PF13432">
    <property type="entry name" value="TPR_16"/>
    <property type="match status" value="1"/>
</dbReference>
<name>A0AAR2L6Z2_PYGNA</name>
<keyword evidence="2 3" id="KW-0802">TPR repeat</keyword>
<keyword evidence="5" id="KW-1185">Reference proteome</keyword>
<evidence type="ECO:0000313" key="4">
    <source>
        <dbReference type="Ensembl" id="ENSPNAP00000070464.1"/>
    </source>
</evidence>
<dbReference type="PANTHER" id="PTHR44314:SF1">
    <property type="entry name" value="CILIA- AND FLAGELLA-ASSOCIATED PROTEIN 70"/>
    <property type="match status" value="1"/>
</dbReference>
<evidence type="ECO:0008006" key="6">
    <source>
        <dbReference type="Google" id="ProtNLM"/>
    </source>
</evidence>
<gene>
    <name evidence="4" type="primary">CFAP70</name>
</gene>
<dbReference type="Proteomes" id="UP001501920">
    <property type="component" value="Chromosome 14"/>
</dbReference>
<dbReference type="GO" id="GO:0003341">
    <property type="term" value="P:cilium movement"/>
    <property type="evidence" value="ECO:0007669"/>
    <property type="project" value="TreeGrafter"/>
</dbReference>
<reference evidence="4 5" key="1">
    <citation type="submission" date="2020-10" db="EMBL/GenBank/DDBJ databases">
        <title>Pygocentrus nattereri (red-bellied piranha) genome, fPygNat1, primary haplotype.</title>
        <authorList>
            <person name="Myers G."/>
            <person name="Meyer A."/>
            <person name="Karagic N."/>
            <person name="Pippel M."/>
            <person name="Winkler S."/>
            <person name="Tracey A."/>
            <person name="Wood J."/>
            <person name="Formenti G."/>
            <person name="Howe K."/>
            <person name="Fedrigo O."/>
            <person name="Jarvis E.D."/>
        </authorList>
    </citation>
    <scope>NUCLEOTIDE SEQUENCE [LARGE SCALE GENOMIC DNA]</scope>
</reference>
<dbReference type="SUPFAM" id="SSF48452">
    <property type="entry name" value="TPR-like"/>
    <property type="match status" value="2"/>
</dbReference>
<dbReference type="InterPro" id="IPR019734">
    <property type="entry name" value="TPR_rpt"/>
</dbReference>
<dbReference type="GO" id="GO:0060271">
    <property type="term" value="P:cilium assembly"/>
    <property type="evidence" value="ECO:0007669"/>
    <property type="project" value="TreeGrafter"/>
</dbReference>
<proteinExistence type="predicted"/>
<dbReference type="GO" id="GO:0031514">
    <property type="term" value="C:motile cilium"/>
    <property type="evidence" value="ECO:0007669"/>
    <property type="project" value="TreeGrafter"/>
</dbReference>
<evidence type="ECO:0000256" key="3">
    <source>
        <dbReference type="PROSITE-ProRule" id="PRU00339"/>
    </source>
</evidence>
<dbReference type="PANTHER" id="PTHR44314">
    <property type="entry name" value="CILIA- AND FLAGELLA-ASSOCIATED PROTEIN 70"/>
    <property type="match status" value="1"/>
</dbReference>
<organism evidence="4 5">
    <name type="scientific">Pygocentrus nattereri</name>
    <name type="common">Red-bellied piranha</name>
    <dbReference type="NCBI Taxonomy" id="42514"/>
    <lineage>
        <taxon>Eukaryota</taxon>
        <taxon>Metazoa</taxon>
        <taxon>Chordata</taxon>
        <taxon>Craniata</taxon>
        <taxon>Vertebrata</taxon>
        <taxon>Euteleostomi</taxon>
        <taxon>Actinopterygii</taxon>
        <taxon>Neopterygii</taxon>
        <taxon>Teleostei</taxon>
        <taxon>Ostariophysi</taxon>
        <taxon>Characiformes</taxon>
        <taxon>Characoidei</taxon>
        <taxon>Pygocentrus</taxon>
    </lineage>
</organism>
<evidence type="ECO:0000256" key="2">
    <source>
        <dbReference type="ARBA" id="ARBA00022803"/>
    </source>
</evidence>
<reference evidence="4" key="2">
    <citation type="submission" date="2025-08" db="UniProtKB">
        <authorList>
            <consortium name="Ensembl"/>
        </authorList>
    </citation>
    <scope>IDENTIFICATION</scope>
</reference>
<sequence>MPLRSIKDFGWLVPITTTVNISDSSLIQPFLNFVRVEFNGIVLGDSHKLEVPVDECMNYNFTCSFECSDVGYTLDDLAHKPIILTVIEVLPKEKKQKEEKTSVLGQAIVDLLPLLRGQWSFSSTVVLHPAPGSPSEISLQDEGIKPTLEVTVSVPEPLLSDSQLSESNLLAVTVETAYSVPDVWNLALGPSCSYVAALQVPLTAEKEQILLFSNGVLKMGGEREPVPRPKKWPISPLLAPDAQFIPGNCIEGELTDLEDGDLTSIEDQEFRAEAECNRKRVSWDTERRCFVDAGGAACLTRRIAECRLWPVEVMRSPQAGAAKVAVGKASKEKTQAEDEIQLPFHGVAYVDLAPLLYPGAKCVRGAYVLHPFYDSDLLLKTKRKMSVLWESMKAPAAQGRPRPPSSVGSCKAAPSKVFETLKEVIIDILCLQTGKLDQCESITDAEPQVNAEGQMYADSRSYIVIEIALEKPLVPKRPPEELAKRVMELIPPRPPLPQRPAGAERAVQDYQAQIASVGAQVLEQYQQMFGDLFVPGAKPLDSATEEQRKRQLLGELNYSGKYFAFKEQIKYSVVRIVREKMLRTEAFTDAEQLQVFLSQLYVFLVDEMHAALNKTLSADAPEVQPEPLLDCSQLRHFAKEALLNEEYQLAAQYYQEQLARDRSNPSHWFDYGVFYMLTADYLKAEECFQLAVFIKQVNVPSLLMCGILSEMSGRYEDAETFFERATCIEPSCVVAWTLFGLFYLAQENLIRAEMAFGEATKQLRTAVVCSPGCRQETVYDNQTPTEGGRQEEVKFRQSLANPVDKHGELLISHTKLVSHAFMAQRALAQQLLCPDGGPSSSYHLALAHVKLLQGQYSSAKASLQESLNDSFQNPDAWALYGHLKYLTKDYNQAQKCYERTLDFVTDASDTHTVYLRLGSIYLQSREYEKAKTTYLRACRSTPSCLTWLGLGIACYRLGELTEAEDALSEANTLNNRNPKVWGYLALVCLQTGRKLEAEQSYKYALKVNEPLLQEIRELQDRVGFGNPSFP</sequence>
<dbReference type="GO" id="GO:0070062">
    <property type="term" value="C:extracellular exosome"/>
    <property type="evidence" value="ECO:0007669"/>
    <property type="project" value="TreeGrafter"/>
</dbReference>